<evidence type="ECO:0000256" key="1">
    <source>
        <dbReference type="SAM" id="MobiDB-lite"/>
    </source>
</evidence>
<dbReference type="PANTHER" id="PTHR38846:SF1">
    <property type="entry name" value="C3H1-TYPE DOMAIN-CONTAINING PROTEIN"/>
    <property type="match status" value="1"/>
</dbReference>
<dbReference type="PANTHER" id="PTHR38846">
    <property type="entry name" value="C3H1-TYPE DOMAIN-CONTAINING PROTEIN"/>
    <property type="match status" value="1"/>
</dbReference>
<dbReference type="STRING" id="2512241.A0A553IC17"/>
<protein>
    <submittedName>
        <fullName evidence="2">Uncharacterized protein</fullName>
    </submittedName>
</protein>
<name>A0A553IC17_9PEZI</name>
<dbReference type="Proteomes" id="UP000319160">
    <property type="component" value="Unassembled WGS sequence"/>
</dbReference>
<accession>A0A553IC17</accession>
<comment type="caution">
    <text evidence="2">The sequence shown here is derived from an EMBL/GenBank/DDBJ whole genome shotgun (WGS) entry which is preliminary data.</text>
</comment>
<dbReference type="OrthoDB" id="6105938at2759"/>
<sequence>MAKKNKKARATANPSQPAVEAPQKKAIVVEWEKYMGHGELEDWQRLMRDLGFEEDFSSKSKCRKALKTVWVNIPDFLRAVKQGHPVHHFQSQSELALYTKRSKRFYPRDNIEKHSPLKQLLAHIVASGGKGYGGSALVVRMGGLSLA</sequence>
<keyword evidence="3" id="KW-1185">Reference proteome</keyword>
<feature type="region of interest" description="Disordered" evidence="1">
    <location>
        <begin position="1"/>
        <end position="22"/>
    </location>
</feature>
<dbReference type="EMBL" id="VFLP01000005">
    <property type="protein sequence ID" value="TRX97736.1"/>
    <property type="molecule type" value="Genomic_DNA"/>
</dbReference>
<organism evidence="2 3">
    <name type="scientific">Xylaria flabelliformis</name>
    <dbReference type="NCBI Taxonomy" id="2512241"/>
    <lineage>
        <taxon>Eukaryota</taxon>
        <taxon>Fungi</taxon>
        <taxon>Dikarya</taxon>
        <taxon>Ascomycota</taxon>
        <taxon>Pezizomycotina</taxon>
        <taxon>Sordariomycetes</taxon>
        <taxon>Xylariomycetidae</taxon>
        <taxon>Xylariales</taxon>
        <taxon>Xylariaceae</taxon>
        <taxon>Xylaria</taxon>
    </lineage>
</organism>
<evidence type="ECO:0000313" key="2">
    <source>
        <dbReference type="EMBL" id="TRX97736.1"/>
    </source>
</evidence>
<reference evidence="3" key="1">
    <citation type="submission" date="2019-06" db="EMBL/GenBank/DDBJ databases">
        <title>Draft genome sequence of the griseofulvin-producing fungus Xylaria cubensis strain G536.</title>
        <authorList>
            <person name="Mead M.E."/>
            <person name="Raja H.A."/>
            <person name="Steenwyk J.L."/>
            <person name="Knowles S.L."/>
            <person name="Oberlies N.H."/>
            <person name="Rokas A."/>
        </authorList>
    </citation>
    <scope>NUCLEOTIDE SEQUENCE [LARGE SCALE GENOMIC DNA]</scope>
    <source>
        <strain evidence="3">G536</strain>
    </source>
</reference>
<proteinExistence type="predicted"/>
<gene>
    <name evidence="2" type="ORF">FHL15_001491</name>
</gene>
<evidence type="ECO:0000313" key="3">
    <source>
        <dbReference type="Proteomes" id="UP000319160"/>
    </source>
</evidence>
<dbReference type="AlphaFoldDB" id="A0A553IC17"/>